<gene>
    <name evidence="6" type="ORF">EEDITHA_LOCUS13802</name>
</gene>
<evidence type="ECO:0000256" key="3">
    <source>
        <dbReference type="ARBA" id="ARBA00022833"/>
    </source>
</evidence>
<protein>
    <recommendedName>
        <fullName evidence="5">C3H1-type domain-containing protein</fullName>
    </recommendedName>
</protein>
<dbReference type="Proteomes" id="UP001153954">
    <property type="component" value="Unassembled WGS sequence"/>
</dbReference>
<organism evidence="6 7">
    <name type="scientific">Euphydryas editha</name>
    <name type="common">Edith's checkerspot</name>
    <dbReference type="NCBI Taxonomy" id="104508"/>
    <lineage>
        <taxon>Eukaryota</taxon>
        <taxon>Metazoa</taxon>
        <taxon>Ecdysozoa</taxon>
        <taxon>Arthropoda</taxon>
        <taxon>Hexapoda</taxon>
        <taxon>Insecta</taxon>
        <taxon>Pterygota</taxon>
        <taxon>Neoptera</taxon>
        <taxon>Endopterygota</taxon>
        <taxon>Lepidoptera</taxon>
        <taxon>Glossata</taxon>
        <taxon>Ditrysia</taxon>
        <taxon>Papilionoidea</taxon>
        <taxon>Nymphalidae</taxon>
        <taxon>Nymphalinae</taxon>
        <taxon>Euphydryas</taxon>
    </lineage>
</organism>
<dbReference type="InterPro" id="IPR000571">
    <property type="entry name" value="Znf_CCCH"/>
</dbReference>
<dbReference type="PANTHER" id="PTHR16465">
    <property type="entry name" value="NUCLEASE-RELATED"/>
    <property type="match status" value="1"/>
</dbReference>
<dbReference type="PROSITE" id="PS50103">
    <property type="entry name" value="ZF_C3H1"/>
    <property type="match status" value="1"/>
</dbReference>
<dbReference type="InterPro" id="IPR013085">
    <property type="entry name" value="U1-CZ_Znf_C2H2"/>
</dbReference>
<accession>A0AAU9UIW0</accession>
<evidence type="ECO:0000256" key="4">
    <source>
        <dbReference type="PROSITE-ProRule" id="PRU00723"/>
    </source>
</evidence>
<comment type="caution">
    <text evidence="6">The sequence shown here is derived from an EMBL/GenBank/DDBJ whole genome shotgun (WGS) entry which is preliminary data.</text>
</comment>
<dbReference type="AlphaFoldDB" id="A0AAU9UIW0"/>
<dbReference type="SUPFAM" id="SSF57667">
    <property type="entry name" value="beta-beta-alpha zinc fingers"/>
    <property type="match status" value="1"/>
</dbReference>
<dbReference type="SMART" id="SM00451">
    <property type="entry name" value="ZnF_U1"/>
    <property type="match status" value="1"/>
</dbReference>
<dbReference type="GO" id="GO:0005689">
    <property type="term" value="C:U12-type spliceosomal complex"/>
    <property type="evidence" value="ECO:0007669"/>
    <property type="project" value="TreeGrafter"/>
</dbReference>
<dbReference type="InterPro" id="IPR036236">
    <property type="entry name" value="Znf_C2H2_sf"/>
</dbReference>
<proteinExistence type="predicted"/>
<evidence type="ECO:0000256" key="2">
    <source>
        <dbReference type="ARBA" id="ARBA00022771"/>
    </source>
</evidence>
<feature type="zinc finger region" description="C3H1-type" evidence="4">
    <location>
        <begin position="51"/>
        <end position="78"/>
    </location>
</feature>
<keyword evidence="1 4" id="KW-0479">Metal-binding</keyword>
<feature type="domain" description="C3H1-type" evidence="5">
    <location>
        <begin position="51"/>
        <end position="78"/>
    </location>
</feature>
<keyword evidence="7" id="KW-1185">Reference proteome</keyword>
<name>A0AAU9UIW0_EUPED</name>
<keyword evidence="2 4" id="KW-0863">Zinc-finger</keyword>
<dbReference type="GO" id="GO:0008270">
    <property type="term" value="F:zinc ion binding"/>
    <property type="evidence" value="ECO:0007669"/>
    <property type="project" value="UniProtKB-KW"/>
</dbReference>
<evidence type="ECO:0000256" key="1">
    <source>
        <dbReference type="ARBA" id="ARBA00022723"/>
    </source>
</evidence>
<dbReference type="Gene3D" id="3.30.160.60">
    <property type="entry name" value="Classic Zinc Finger"/>
    <property type="match status" value="1"/>
</dbReference>
<reference evidence="6" key="1">
    <citation type="submission" date="2022-03" db="EMBL/GenBank/DDBJ databases">
        <authorList>
            <person name="Tunstrom K."/>
        </authorList>
    </citation>
    <scope>NUCLEOTIDE SEQUENCE</scope>
</reference>
<dbReference type="InterPro" id="IPR003604">
    <property type="entry name" value="Matrin/U1-like-C_Znf_C2H2"/>
</dbReference>
<keyword evidence="3 4" id="KW-0862">Zinc</keyword>
<dbReference type="GO" id="GO:0003676">
    <property type="term" value="F:nucleic acid binding"/>
    <property type="evidence" value="ECO:0007669"/>
    <property type="project" value="InterPro"/>
</dbReference>
<evidence type="ECO:0000259" key="5">
    <source>
        <dbReference type="PROSITE" id="PS50103"/>
    </source>
</evidence>
<evidence type="ECO:0000313" key="7">
    <source>
        <dbReference type="Proteomes" id="UP001153954"/>
    </source>
</evidence>
<dbReference type="EMBL" id="CAKOGL010000020">
    <property type="protein sequence ID" value="CAH2098714.1"/>
    <property type="molecule type" value="Genomic_DNA"/>
</dbReference>
<evidence type="ECO:0000313" key="6">
    <source>
        <dbReference type="EMBL" id="CAH2098714.1"/>
    </source>
</evidence>
<dbReference type="PANTHER" id="PTHR16465:SF0">
    <property type="entry name" value="ZINC FINGER MATRIN-TYPE PROTEIN 5"/>
    <property type="match status" value="1"/>
</dbReference>
<dbReference type="Pfam" id="PF06220">
    <property type="entry name" value="zf-U1"/>
    <property type="match status" value="1"/>
</dbReference>
<sequence>MGKKYYCDYCDKSMVATPSIIKTHNNGMVHQKLVNEHYQQYKDPETVLQEEIAKKPCTRFMMGECKFGGICRYSHYTQQELNALRNCVAANNKSTDNHQPSFEDLYQQLQNDKNRNTNHTDDKNTVVYDENGVTHVLPWNYNPNLDAYGDNLPPNQIEHLGHFGEKYETDHQSSPLTNKYIVIIKIKDKGKNHINDEDFKPIARINYDVQLKKKKIKEDRLRRQHYNRMREITDFMRYRMEATNYLYEEVKRIERDRQVRDELREMIAYLERPENKEEKAAILNFFIKNKRLSKKTKKSVWDQHTNDLVVNVMKDPFNDGTIN</sequence>